<sequence>MRALQVERRPARFAAARLLAGSSTRRAIESGPLALVDVDPPELPGPNWVRVRPRLAGICGSDLASVFFETSRYFEPLVSLPFIPGHEVVVDAEGRSGRWVVEPALTCAVRGVPLCDACQRGETQRCASIAVGDLEPGIQTGYCASTGGGWASEFVAHEATLHAVPDEVDDADAVMVEPLACGLHTVLSVGRRDGHVAVIGAGTVGLVATAVAARLQSFASVTSVARYPLQRELASAFGADRVVTERELPERARRLRGTLRAGRFLGDGFDAVIDAVGSASSIQLAIESVRPGGEVIVAGMPSPQRLDLAPLWHREVRLIGAYAYGTEVLEPDIAQSLGRVAGPVRTFDLAMGLAADLGLGRLVTHRYGLRDYVTAIAKAREGGRADAIKVVFDLHQRKAR</sequence>
<dbReference type="HOGENOM" id="CLU_026673_11_0_11"/>
<dbReference type="STRING" id="525909.Afer_1431"/>
<proteinExistence type="predicted"/>
<dbReference type="Gene3D" id="3.40.50.720">
    <property type="entry name" value="NAD(P)-binding Rossmann-like Domain"/>
    <property type="match status" value="1"/>
</dbReference>
<dbReference type="Pfam" id="PF00107">
    <property type="entry name" value="ADH_zinc_N"/>
    <property type="match status" value="1"/>
</dbReference>
<dbReference type="Proteomes" id="UP000000771">
    <property type="component" value="Chromosome"/>
</dbReference>
<dbReference type="InterPro" id="IPR013149">
    <property type="entry name" value="ADH-like_C"/>
</dbReference>
<dbReference type="InterPro" id="IPR036291">
    <property type="entry name" value="NAD(P)-bd_dom_sf"/>
</dbReference>
<dbReference type="OrthoDB" id="241504at2"/>
<protein>
    <submittedName>
        <fullName evidence="4">Alcohol dehydrogenase zinc-binding domain protein</fullName>
    </submittedName>
</protein>
<dbReference type="Gene3D" id="3.90.180.10">
    <property type="entry name" value="Medium-chain alcohol dehydrogenases, catalytic domain"/>
    <property type="match status" value="1"/>
</dbReference>
<dbReference type="EMBL" id="CP001631">
    <property type="protein sequence ID" value="ACU54355.1"/>
    <property type="molecule type" value="Genomic_DNA"/>
</dbReference>
<keyword evidence="5" id="KW-1185">Reference proteome</keyword>
<evidence type="ECO:0000313" key="4">
    <source>
        <dbReference type="EMBL" id="ACU54355.1"/>
    </source>
</evidence>
<dbReference type="InterPro" id="IPR050129">
    <property type="entry name" value="Zn_alcohol_dh"/>
</dbReference>
<dbReference type="PANTHER" id="PTHR43401">
    <property type="entry name" value="L-THREONINE 3-DEHYDROGENASE"/>
    <property type="match status" value="1"/>
</dbReference>
<gene>
    <name evidence="4" type="ordered locus">Afer_1431</name>
</gene>
<keyword evidence="1" id="KW-0560">Oxidoreductase</keyword>
<dbReference type="InterPro" id="IPR011032">
    <property type="entry name" value="GroES-like_sf"/>
</dbReference>
<dbReference type="AlphaFoldDB" id="C7M047"/>
<dbReference type="eggNOG" id="COG1063">
    <property type="taxonomic scope" value="Bacteria"/>
</dbReference>
<dbReference type="KEGG" id="afo:Afer_1431"/>
<dbReference type="InterPro" id="IPR013154">
    <property type="entry name" value="ADH-like_N"/>
</dbReference>
<feature type="domain" description="Alcohol dehydrogenase-like N-terminal" evidence="3">
    <location>
        <begin position="45"/>
        <end position="166"/>
    </location>
</feature>
<feature type="domain" description="Alcohol dehydrogenase-like C-terminal" evidence="2">
    <location>
        <begin position="204"/>
        <end position="330"/>
    </location>
</feature>
<reference evidence="4 5" key="1">
    <citation type="journal article" date="2009" name="Stand. Genomic Sci.">
        <title>Complete genome sequence of Acidimicrobium ferrooxidans type strain (ICP).</title>
        <authorList>
            <person name="Clum A."/>
            <person name="Nolan M."/>
            <person name="Lang E."/>
            <person name="Glavina Del Rio T."/>
            <person name="Tice H."/>
            <person name="Copeland A."/>
            <person name="Cheng J.F."/>
            <person name="Lucas S."/>
            <person name="Chen F."/>
            <person name="Bruce D."/>
            <person name="Goodwin L."/>
            <person name="Pitluck S."/>
            <person name="Ivanova N."/>
            <person name="Mavrommatis K."/>
            <person name="Mikhailova N."/>
            <person name="Pati A."/>
            <person name="Chen A."/>
            <person name="Palaniappan K."/>
            <person name="Goker M."/>
            <person name="Spring S."/>
            <person name="Land M."/>
            <person name="Hauser L."/>
            <person name="Chang Y.J."/>
            <person name="Jeffries C.C."/>
            <person name="Chain P."/>
            <person name="Bristow J."/>
            <person name="Eisen J.A."/>
            <person name="Markowitz V."/>
            <person name="Hugenholtz P."/>
            <person name="Kyrpides N.C."/>
            <person name="Klenk H.P."/>
            <person name="Lapidus A."/>
        </authorList>
    </citation>
    <scope>NUCLEOTIDE SEQUENCE [LARGE SCALE GENOMIC DNA]</scope>
    <source>
        <strain evidence="5">DSM 10331 / JCM 15462 / NBRC 103882 / ICP</strain>
    </source>
</reference>
<name>C7M047_ACIFD</name>
<accession>C7M047</accession>
<dbReference type="Pfam" id="PF08240">
    <property type="entry name" value="ADH_N"/>
    <property type="match status" value="1"/>
</dbReference>
<dbReference type="SUPFAM" id="SSF51735">
    <property type="entry name" value="NAD(P)-binding Rossmann-fold domains"/>
    <property type="match status" value="1"/>
</dbReference>
<dbReference type="GO" id="GO:0016491">
    <property type="term" value="F:oxidoreductase activity"/>
    <property type="evidence" value="ECO:0007669"/>
    <property type="project" value="UniProtKB-KW"/>
</dbReference>
<evidence type="ECO:0000256" key="1">
    <source>
        <dbReference type="ARBA" id="ARBA00023002"/>
    </source>
</evidence>
<dbReference type="PANTHER" id="PTHR43401:SF2">
    <property type="entry name" value="L-THREONINE 3-DEHYDROGENASE"/>
    <property type="match status" value="1"/>
</dbReference>
<evidence type="ECO:0000313" key="5">
    <source>
        <dbReference type="Proteomes" id="UP000000771"/>
    </source>
</evidence>
<dbReference type="RefSeq" id="WP_015798838.1">
    <property type="nucleotide sequence ID" value="NC_013124.1"/>
</dbReference>
<dbReference type="SUPFAM" id="SSF50129">
    <property type="entry name" value="GroES-like"/>
    <property type="match status" value="1"/>
</dbReference>
<organism evidence="4 5">
    <name type="scientific">Acidimicrobium ferrooxidans (strain DSM 10331 / JCM 15462 / NBRC 103882 / ICP)</name>
    <dbReference type="NCBI Taxonomy" id="525909"/>
    <lineage>
        <taxon>Bacteria</taxon>
        <taxon>Bacillati</taxon>
        <taxon>Actinomycetota</taxon>
        <taxon>Acidimicrobiia</taxon>
        <taxon>Acidimicrobiales</taxon>
        <taxon>Acidimicrobiaceae</taxon>
        <taxon>Acidimicrobium</taxon>
    </lineage>
</organism>
<evidence type="ECO:0000259" key="3">
    <source>
        <dbReference type="Pfam" id="PF08240"/>
    </source>
</evidence>
<evidence type="ECO:0000259" key="2">
    <source>
        <dbReference type="Pfam" id="PF00107"/>
    </source>
</evidence>